<evidence type="ECO:0000256" key="1">
    <source>
        <dbReference type="ARBA" id="ARBA00011680"/>
    </source>
</evidence>
<dbReference type="InterPro" id="IPR006693">
    <property type="entry name" value="AB_hydrolase_lipase"/>
</dbReference>
<feature type="domain" description="Nucleotidyl transferase" evidence="2">
    <location>
        <begin position="6"/>
        <end position="121"/>
    </location>
</feature>
<name>A0A5J5A3X9_9ASTE</name>
<organism evidence="4 5">
    <name type="scientific">Nyssa sinensis</name>
    <dbReference type="NCBI Taxonomy" id="561372"/>
    <lineage>
        <taxon>Eukaryota</taxon>
        <taxon>Viridiplantae</taxon>
        <taxon>Streptophyta</taxon>
        <taxon>Embryophyta</taxon>
        <taxon>Tracheophyta</taxon>
        <taxon>Spermatophyta</taxon>
        <taxon>Magnoliopsida</taxon>
        <taxon>eudicotyledons</taxon>
        <taxon>Gunneridae</taxon>
        <taxon>Pentapetalae</taxon>
        <taxon>asterids</taxon>
        <taxon>Cornales</taxon>
        <taxon>Nyssaceae</taxon>
        <taxon>Nyssa</taxon>
    </lineage>
</organism>
<dbReference type="Pfam" id="PF04083">
    <property type="entry name" value="Abhydro_lipase"/>
    <property type="match status" value="1"/>
</dbReference>
<keyword evidence="5" id="KW-1185">Reference proteome</keyword>
<accession>A0A5J5A3X9</accession>
<evidence type="ECO:0008006" key="6">
    <source>
        <dbReference type="Google" id="ProtNLM"/>
    </source>
</evidence>
<dbReference type="GO" id="GO:0006629">
    <property type="term" value="P:lipid metabolic process"/>
    <property type="evidence" value="ECO:0007669"/>
    <property type="project" value="InterPro"/>
</dbReference>
<dbReference type="Gene3D" id="3.40.50.1820">
    <property type="entry name" value="alpha/beta hydrolase"/>
    <property type="match status" value="1"/>
</dbReference>
<dbReference type="FunFam" id="3.40.50.1820:FF:000126">
    <property type="entry name" value="Lipase"/>
    <property type="match status" value="1"/>
</dbReference>
<dbReference type="Pfam" id="PF00483">
    <property type="entry name" value="NTP_transferase"/>
    <property type="match status" value="1"/>
</dbReference>
<protein>
    <recommendedName>
        <fullName evidence="6">Partial AB-hydrolase lipase domain-containing protein</fullName>
    </recommendedName>
</protein>
<proteinExistence type="predicted"/>
<dbReference type="PROSITE" id="PS00809">
    <property type="entry name" value="ADP_GLC_PYROPHOSPH_2"/>
    <property type="match status" value="1"/>
</dbReference>
<dbReference type="Proteomes" id="UP000325577">
    <property type="component" value="Linkage Group LG4"/>
</dbReference>
<dbReference type="InterPro" id="IPR029044">
    <property type="entry name" value="Nucleotide-diphossugar_trans"/>
</dbReference>
<dbReference type="InterPro" id="IPR005836">
    <property type="entry name" value="ADP_Glu_pyroP_CS"/>
</dbReference>
<evidence type="ECO:0000313" key="4">
    <source>
        <dbReference type="EMBL" id="KAA8524766.1"/>
    </source>
</evidence>
<gene>
    <name evidence="4" type="ORF">F0562_011189</name>
</gene>
<dbReference type="InterPro" id="IPR029058">
    <property type="entry name" value="AB_hydrolase_fold"/>
</dbReference>
<dbReference type="AlphaFoldDB" id="A0A5J5A3X9"/>
<dbReference type="GO" id="GO:0005978">
    <property type="term" value="P:glycogen biosynthetic process"/>
    <property type="evidence" value="ECO:0007669"/>
    <property type="project" value="InterPro"/>
</dbReference>
<sequence>MMFLASIILGGGAGTRLFPLTSQRTKPTVLIGGCYRLIEVPMSNCINSGIRKIFILTQFNSFSLNRHLARTYNFGNDMNFSDGFVEVLAATQTPGEAGKRWFQGTADAVRQFIWVFEMDDGICKSMVETQGYVCEEHTVTTQDGYILSVQRIPVGRSGKKPDKPPVLLQHGLMVDANTWLMNSPEGSLAFILADSGFDVWLSNTRGTNYSRGHTSLSANDPAYWEWSWDELVNYDLPASFQYVYSQTGQKLHYVGHSLGTLIALAAFSQEKLLNMSRSAALLSPIAYMGQMPALLARYSAQTFSAESLYLSGVRELSPTGGGAAQLLGAICNGPGINCDDLLTATTGANCCLDPSAVASFLAHGPQSTATKNIIHLAQMIRQGTIAMYDYGNVVENSIHYRQPIPPVYDMSRIPKDLPLFLSYGGRDILSDVNDVQTLLRSLANHDADKLVAQYIEDYAHVDFILGANAKQVVYDPLMAFFNLH</sequence>
<dbReference type="PANTHER" id="PTHR11005">
    <property type="entry name" value="LYSOSOMAL ACID LIPASE-RELATED"/>
    <property type="match status" value="1"/>
</dbReference>
<reference evidence="4 5" key="1">
    <citation type="submission" date="2019-09" db="EMBL/GenBank/DDBJ databases">
        <title>A chromosome-level genome assembly of the Chinese tupelo Nyssa sinensis.</title>
        <authorList>
            <person name="Yang X."/>
            <person name="Kang M."/>
            <person name="Yang Y."/>
            <person name="Xiong H."/>
            <person name="Wang M."/>
            <person name="Zhang Z."/>
            <person name="Wang Z."/>
            <person name="Wu H."/>
            <person name="Ma T."/>
            <person name="Liu J."/>
            <person name="Xi Z."/>
        </authorList>
    </citation>
    <scope>NUCLEOTIDE SEQUENCE [LARGE SCALE GENOMIC DNA]</scope>
    <source>
        <strain evidence="4">J267</strain>
        <tissue evidence="4">Leaf</tissue>
    </source>
</reference>
<evidence type="ECO:0000259" key="2">
    <source>
        <dbReference type="Pfam" id="PF00483"/>
    </source>
</evidence>
<dbReference type="SUPFAM" id="SSF53448">
    <property type="entry name" value="Nucleotide-diphospho-sugar transferases"/>
    <property type="match status" value="1"/>
</dbReference>
<dbReference type="EMBL" id="CM018047">
    <property type="protein sequence ID" value="KAA8524766.1"/>
    <property type="molecule type" value="Genomic_DNA"/>
</dbReference>
<dbReference type="Gene3D" id="3.90.550.10">
    <property type="entry name" value="Spore Coat Polysaccharide Biosynthesis Protein SpsA, Chain A"/>
    <property type="match status" value="1"/>
</dbReference>
<dbReference type="InterPro" id="IPR005835">
    <property type="entry name" value="NTP_transferase_dom"/>
</dbReference>
<dbReference type="SUPFAM" id="SSF53474">
    <property type="entry name" value="alpha/beta-Hydrolases"/>
    <property type="match status" value="1"/>
</dbReference>
<evidence type="ECO:0000313" key="5">
    <source>
        <dbReference type="Proteomes" id="UP000325577"/>
    </source>
</evidence>
<evidence type="ECO:0000259" key="3">
    <source>
        <dbReference type="Pfam" id="PF04083"/>
    </source>
</evidence>
<feature type="domain" description="Partial AB-hydrolase lipase" evidence="3">
    <location>
        <begin position="125"/>
        <end position="182"/>
    </location>
</feature>
<comment type="subunit">
    <text evidence="1">Heterotetramer.</text>
</comment>
<dbReference type="GO" id="GO:0008878">
    <property type="term" value="F:glucose-1-phosphate adenylyltransferase activity"/>
    <property type="evidence" value="ECO:0007669"/>
    <property type="project" value="InterPro"/>
</dbReference>
<dbReference type="OrthoDB" id="9974421at2759"/>